<sequence length="211" mass="24013">MIPMDFEKYIGKEKPLLSRLDRDRASLNAYERRGNAGTLDIAEDELKLLDTLKQVKEHIAAAEAASKALDERAQRLKELEESVNRKGAQTQKRIEEWESSFDDKYNVLLKRVEDEVGALELRNKELVAFMKAQEDIFNARSAELSSRADASEAGIKQASDNAYQEMSDILVSMKKAQKEFETSISGKLDEDKQTIDRIKYMLSTMSDIIKS</sequence>
<gene>
    <name evidence="2" type="ordered locus">MCP_0367</name>
</gene>
<dbReference type="AlphaFoldDB" id="D1YVG7"/>
<evidence type="ECO:0000313" key="3">
    <source>
        <dbReference type="Proteomes" id="UP000001882"/>
    </source>
</evidence>
<protein>
    <submittedName>
        <fullName evidence="2">Uncharacterized protein</fullName>
    </submittedName>
</protein>
<dbReference type="EMBL" id="AP011532">
    <property type="protein sequence ID" value="BAI60439.1"/>
    <property type="molecule type" value="Genomic_DNA"/>
</dbReference>
<evidence type="ECO:0000256" key="1">
    <source>
        <dbReference type="SAM" id="Coils"/>
    </source>
</evidence>
<dbReference type="InParanoid" id="D1YVG7"/>
<reference evidence="3" key="3">
    <citation type="journal article" date="2011" name="PLoS ONE">
        <title>Genome sequence of a mesophilic hydrogenotrophic methanogen Methanocella paludicola, the first cultivated representative of the order Methanocellales.</title>
        <authorList>
            <person name="Sakai S."/>
            <person name="Takaki Y."/>
            <person name="Shimamura S."/>
            <person name="Sekine M."/>
            <person name="Tajima T."/>
            <person name="Kosugi H."/>
            <person name="Ichikawa N."/>
            <person name="Tasumi E."/>
            <person name="Hiraki A.T."/>
            <person name="Shimizu A."/>
            <person name="Kato Y."/>
            <person name="Nishiko R."/>
            <person name="Mori K."/>
            <person name="Fujita N."/>
            <person name="Imachi H."/>
            <person name="Takai K."/>
        </authorList>
    </citation>
    <scope>NUCLEOTIDE SEQUENCE [LARGE SCALE GENOMIC DNA]</scope>
    <source>
        <strain evidence="3">DSM 17711 / JCM 13418 / NBRC 101707 / SANAE</strain>
    </source>
</reference>
<evidence type="ECO:0000313" key="2">
    <source>
        <dbReference type="EMBL" id="BAI60439.1"/>
    </source>
</evidence>
<reference evidence="2 3" key="1">
    <citation type="journal article" date="2007" name="Appl. Environ. Microbiol.">
        <title>Isolation of key methanogens for global methane emission from rice paddy fields: a novel isolate affiliated with the clone cluster rice cluster I.</title>
        <authorList>
            <person name="Sakai S."/>
            <person name="Imachi H."/>
            <person name="Sekiguchi Y."/>
            <person name="Ohashi A."/>
            <person name="Harada H."/>
            <person name="Kamagata Y."/>
        </authorList>
    </citation>
    <scope>NUCLEOTIDE SEQUENCE [LARGE SCALE GENOMIC DNA]</scope>
    <source>
        <strain evidence="3">DSM 17711 / JCM 13418 / NBRC 101707 / SANAE</strain>
    </source>
</reference>
<name>D1YVG7_METPS</name>
<dbReference type="STRING" id="304371.MCP_0367"/>
<organism evidence="2 3">
    <name type="scientific">Methanocella paludicola (strain DSM 17711 / JCM 13418 / NBRC 101707 / SANAE)</name>
    <dbReference type="NCBI Taxonomy" id="304371"/>
    <lineage>
        <taxon>Archaea</taxon>
        <taxon>Methanobacteriati</taxon>
        <taxon>Methanobacteriota</taxon>
        <taxon>Stenosarchaea group</taxon>
        <taxon>Methanomicrobia</taxon>
        <taxon>Methanocellales</taxon>
        <taxon>Methanocellaceae</taxon>
        <taxon>Methanocella</taxon>
    </lineage>
</organism>
<feature type="coiled-coil region" evidence="1">
    <location>
        <begin position="52"/>
        <end position="89"/>
    </location>
</feature>
<keyword evidence="1" id="KW-0175">Coiled coil</keyword>
<keyword evidence="3" id="KW-1185">Reference proteome</keyword>
<dbReference type="Proteomes" id="UP000001882">
    <property type="component" value="Chromosome"/>
</dbReference>
<dbReference type="KEGG" id="mpd:MCP_0367"/>
<reference evidence="2 3" key="2">
    <citation type="journal article" date="2008" name="Int. J. Syst. Evol. Microbiol.">
        <title>Methanocella paludicola gen. nov., sp. nov., a methane-producing archaeon, the first isolate of the lineage 'Rice Cluster I', and proposal of the new archaeal order Methanocellales ord. nov.</title>
        <authorList>
            <person name="Sakai S."/>
            <person name="Imachi H."/>
            <person name="Hanada S."/>
            <person name="Ohashi A."/>
            <person name="Harada H."/>
            <person name="Kamagata Y."/>
        </authorList>
    </citation>
    <scope>NUCLEOTIDE SEQUENCE [LARGE SCALE GENOMIC DNA]</scope>
    <source>
        <strain evidence="3">DSM 17711 / JCM 13418 / NBRC 101707 / SANAE</strain>
    </source>
</reference>
<accession>D1YVG7</accession>
<proteinExistence type="predicted"/>
<dbReference type="eggNOG" id="arCOG12562">
    <property type="taxonomic scope" value="Archaea"/>
</dbReference>